<dbReference type="RefSeq" id="WP_099614071.1">
    <property type="nucleotide sequence ID" value="NZ_KZ319369.1"/>
</dbReference>
<gene>
    <name evidence="4" type="ORF">CLH61_07460</name>
</gene>
<dbReference type="SUPFAM" id="SSF52025">
    <property type="entry name" value="PA domain"/>
    <property type="match status" value="1"/>
</dbReference>
<dbReference type="InterPro" id="IPR045175">
    <property type="entry name" value="M28_fam"/>
</dbReference>
<evidence type="ECO:0000313" key="4">
    <source>
        <dbReference type="EMBL" id="PHQ15967.1"/>
    </source>
</evidence>
<evidence type="ECO:0000256" key="1">
    <source>
        <dbReference type="SAM" id="SignalP"/>
    </source>
</evidence>
<reference evidence="4 5" key="1">
    <citation type="submission" date="2017-09" db="EMBL/GenBank/DDBJ databases">
        <title>The draft genome sequences of Marinobacter sp. PWS21.</title>
        <authorList>
            <person name="Cao J."/>
        </authorList>
    </citation>
    <scope>NUCLEOTIDE SEQUENCE [LARGE SCALE GENOMIC DNA]</scope>
    <source>
        <strain evidence="4 5">PWS21</strain>
    </source>
</reference>
<dbReference type="GO" id="GO:0006508">
    <property type="term" value="P:proteolysis"/>
    <property type="evidence" value="ECO:0007669"/>
    <property type="project" value="InterPro"/>
</dbReference>
<dbReference type="Pfam" id="PF04389">
    <property type="entry name" value="Peptidase_M28"/>
    <property type="match status" value="1"/>
</dbReference>
<dbReference type="PANTHER" id="PTHR12147">
    <property type="entry name" value="METALLOPEPTIDASE M28 FAMILY MEMBER"/>
    <property type="match status" value="1"/>
</dbReference>
<dbReference type="EMBL" id="NTFH01000005">
    <property type="protein sequence ID" value="PHQ15967.1"/>
    <property type="molecule type" value="Genomic_DNA"/>
</dbReference>
<name>A0A2G1UN85_9GAMM</name>
<protein>
    <submittedName>
        <fullName evidence="4">Aminopeptidase</fullName>
    </submittedName>
</protein>
<feature type="domain" description="Peptidase M28" evidence="3">
    <location>
        <begin position="256"/>
        <end position="472"/>
    </location>
</feature>
<keyword evidence="4" id="KW-0378">Hydrolase</keyword>
<comment type="caution">
    <text evidence="4">The sequence shown here is derived from an EMBL/GenBank/DDBJ whole genome shotgun (WGS) entry which is preliminary data.</text>
</comment>
<dbReference type="SUPFAM" id="SSF53187">
    <property type="entry name" value="Zn-dependent exopeptidases"/>
    <property type="match status" value="1"/>
</dbReference>
<evidence type="ECO:0000313" key="5">
    <source>
        <dbReference type="Proteomes" id="UP000231409"/>
    </source>
</evidence>
<keyword evidence="4" id="KW-0031">Aminopeptidase</keyword>
<dbReference type="Gene3D" id="3.40.630.10">
    <property type="entry name" value="Zn peptidases"/>
    <property type="match status" value="2"/>
</dbReference>
<proteinExistence type="predicted"/>
<keyword evidence="1" id="KW-0732">Signal</keyword>
<dbReference type="Gene3D" id="3.50.30.30">
    <property type="match status" value="1"/>
</dbReference>
<feature type="domain" description="PA" evidence="2">
    <location>
        <begin position="154"/>
        <end position="234"/>
    </location>
</feature>
<dbReference type="AlphaFoldDB" id="A0A2G1UN85"/>
<feature type="signal peptide" evidence="1">
    <location>
        <begin position="1"/>
        <end position="26"/>
    </location>
</feature>
<dbReference type="GO" id="GO:0008235">
    <property type="term" value="F:metalloexopeptidase activity"/>
    <property type="evidence" value="ECO:0007669"/>
    <property type="project" value="InterPro"/>
</dbReference>
<dbReference type="PANTHER" id="PTHR12147:SF26">
    <property type="entry name" value="PEPTIDASE M28 DOMAIN-CONTAINING PROTEIN"/>
    <property type="match status" value="1"/>
</dbReference>
<dbReference type="InterPro" id="IPR046450">
    <property type="entry name" value="PA_dom_sf"/>
</dbReference>
<organism evidence="4 5">
    <name type="scientific">Marinobacter profundi</name>
    <dbReference type="NCBI Taxonomy" id="2666256"/>
    <lineage>
        <taxon>Bacteria</taxon>
        <taxon>Pseudomonadati</taxon>
        <taxon>Pseudomonadota</taxon>
        <taxon>Gammaproteobacteria</taxon>
        <taxon>Pseudomonadales</taxon>
        <taxon>Marinobacteraceae</taxon>
        <taxon>Marinobacter</taxon>
    </lineage>
</organism>
<feature type="chain" id="PRO_5013666224" evidence="1">
    <location>
        <begin position="27"/>
        <end position="508"/>
    </location>
</feature>
<keyword evidence="5" id="KW-1185">Reference proteome</keyword>
<dbReference type="Pfam" id="PF02225">
    <property type="entry name" value="PA"/>
    <property type="match status" value="1"/>
</dbReference>
<accession>A0A2G1UN85</accession>
<keyword evidence="4" id="KW-0645">Protease</keyword>
<sequence length="508" mass="52753">MLKGKLKSVSQLTFLIATTASFTAQSAVSTDTYILREAVTLEGVRSHQAAFQAAADANGGTREASSPGYQASVAYVAGKMQAAGYEVTIQHFDYPFFEENIAAILEQITPTPTVYEYFGTDGFATMTYSGSGDVTATAEGVDLLLPPPADANSSTSGCEAADFAGFTAGNIAVVQRGSCSFAIKAQNALDAGASGVVIFNEGQPGRTENFLGTLGGPGFNVPVVGASYAVGAELAAGGVVARVLVDASSEIRTSANVIADSTAGRDDRIVVVGAHLDSVSEGPGIQDNGSGSAAILETALQMATQQISPRNKVRFAWWGAEEAGLLGAEHYVANLSARDIKNIALNLNFDMIGSPNFVRFVYDGDGSDTPLAGPNGSQTIEQVFLDYFEEMSLPVEPTAFDGRSDYGPFIAVGIPAGGLFTGAEGIKTPDEAALYGGTAGEQYDPCYHLACDTYDNISLDALDQMSDALAHAVMTFAMTTSAVNGTDSGQGLGKFKDGMEYQGAKLVK</sequence>
<dbReference type="GO" id="GO:0004177">
    <property type="term" value="F:aminopeptidase activity"/>
    <property type="evidence" value="ECO:0007669"/>
    <property type="project" value="UniProtKB-KW"/>
</dbReference>
<evidence type="ECO:0000259" key="2">
    <source>
        <dbReference type="Pfam" id="PF02225"/>
    </source>
</evidence>
<dbReference type="InterPro" id="IPR003137">
    <property type="entry name" value="PA_domain"/>
</dbReference>
<dbReference type="InterPro" id="IPR007484">
    <property type="entry name" value="Peptidase_M28"/>
</dbReference>
<dbReference type="Proteomes" id="UP000231409">
    <property type="component" value="Unassembled WGS sequence"/>
</dbReference>
<evidence type="ECO:0000259" key="3">
    <source>
        <dbReference type="Pfam" id="PF04389"/>
    </source>
</evidence>